<gene>
    <name evidence="2" type="ORF">GCM10022262_26500</name>
</gene>
<evidence type="ECO:0000313" key="2">
    <source>
        <dbReference type="EMBL" id="GAA4288290.1"/>
    </source>
</evidence>
<feature type="region of interest" description="Disordered" evidence="1">
    <location>
        <begin position="229"/>
        <end position="276"/>
    </location>
</feature>
<evidence type="ECO:0000256" key="1">
    <source>
        <dbReference type="SAM" id="MobiDB-lite"/>
    </source>
</evidence>
<dbReference type="EMBL" id="BAABBA010000013">
    <property type="protein sequence ID" value="GAA4288290.1"/>
    <property type="molecule type" value="Genomic_DNA"/>
</dbReference>
<dbReference type="SUPFAM" id="SSF48371">
    <property type="entry name" value="ARM repeat"/>
    <property type="match status" value="1"/>
</dbReference>
<proteinExistence type="predicted"/>
<dbReference type="Pfam" id="PF08713">
    <property type="entry name" value="DNA_alkylation"/>
    <property type="match status" value="1"/>
</dbReference>
<reference evidence="3" key="1">
    <citation type="journal article" date="2019" name="Int. J. Syst. Evol. Microbiol.">
        <title>The Global Catalogue of Microorganisms (GCM) 10K type strain sequencing project: providing services to taxonomists for standard genome sequencing and annotation.</title>
        <authorList>
            <consortium name="The Broad Institute Genomics Platform"/>
            <consortium name="The Broad Institute Genome Sequencing Center for Infectious Disease"/>
            <person name="Wu L."/>
            <person name="Ma J."/>
        </authorList>
    </citation>
    <scope>NUCLEOTIDE SEQUENCE [LARGE SCALE GENOMIC DNA]</scope>
    <source>
        <strain evidence="3">JCM 17459</strain>
    </source>
</reference>
<dbReference type="InterPro" id="IPR014825">
    <property type="entry name" value="DNA_alkylation"/>
</dbReference>
<dbReference type="InterPro" id="IPR016024">
    <property type="entry name" value="ARM-type_fold"/>
</dbReference>
<evidence type="ECO:0000313" key="3">
    <source>
        <dbReference type="Proteomes" id="UP001499841"/>
    </source>
</evidence>
<accession>A0ABP8EWC5</accession>
<dbReference type="PANTHER" id="PTHR34070:SF1">
    <property type="entry name" value="DNA ALKYLATION REPAIR PROTEIN"/>
    <property type="match status" value="1"/>
</dbReference>
<dbReference type="PANTHER" id="PTHR34070">
    <property type="entry name" value="ARMADILLO-TYPE FOLD"/>
    <property type="match status" value="1"/>
</dbReference>
<organism evidence="2 3">
    <name type="scientific">Georgenia daeguensis</name>
    <dbReference type="NCBI Taxonomy" id="908355"/>
    <lineage>
        <taxon>Bacteria</taxon>
        <taxon>Bacillati</taxon>
        <taxon>Actinomycetota</taxon>
        <taxon>Actinomycetes</taxon>
        <taxon>Micrococcales</taxon>
        <taxon>Bogoriellaceae</taxon>
        <taxon>Georgenia</taxon>
    </lineage>
</organism>
<name>A0ABP8EWC5_9MICO</name>
<comment type="caution">
    <text evidence="2">The sequence shown here is derived from an EMBL/GenBank/DDBJ whole genome shotgun (WGS) entry which is preliminary data.</text>
</comment>
<dbReference type="Gene3D" id="1.25.10.90">
    <property type="match status" value="1"/>
</dbReference>
<feature type="compositionally biased region" description="Polar residues" evidence="1">
    <location>
        <begin position="261"/>
        <end position="270"/>
    </location>
</feature>
<protein>
    <submittedName>
        <fullName evidence="2">DNA alkylation repair protein</fullName>
    </submittedName>
</protein>
<dbReference type="RefSeq" id="WP_345042020.1">
    <property type="nucleotide sequence ID" value="NZ_BAABBA010000013.1"/>
</dbReference>
<keyword evidence="3" id="KW-1185">Reference proteome</keyword>
<dbReference type="Proteomes" id="UP001499841">
    <property type="component" value="Unassembled WGS sequence"/>
</dbReference>
<sequence length="276" mass="30598">MDAVRRRLADGGDPVRAAGQRQYLRSEMPLRGFRLPELRAAVREVLAEPRHAVDDAGAWEATVRALWDEAEYRDERHAAIALARHRPYRAWATDPAALPLYRHLVVTGAWWDLVDDVATHLLAPLLRAHPDVAAAVRAWSSDTELWVRRAALLAQIGARERTDTGLLADCVEANLLGSPHGDDFFVRKAVGWALRDHARTDPAWVAAYVEALGDRLAPLSRREALRHLGVSGEPAGPPRMSGEPAGPPRVRRAAKVRYTPVGSSRNTGISRSVRRW</sequence>